<sequence>MIDLALRFVEQQLNQTLRTKFALDSDIVIMNHLVESNGTPPLANQNKLVITLINLEHETNKQFYGGQQTVQSKQIKQLQPTTRFNLDILLTAHFDSYNEALKFLSASVAFFQAYPTLTKKDFPNMPSDLVQLQFEIENSPYTQTHNLWSALGAKYQPSIIYKIRHVAVQSLQVTGSVGAVTDVASEASL</sequence>
<gene>
    <name evidence="2" type="ORF">BET10_15015</name>
</gene>
<dbReference type="Pfam" id="PF14065">
    <property type="entry name" value="Pvc16_N"/>
    <property type="match status" value="1"/>
</dbReference>
<dbReference type="EMBL" id="MKJU01000027">
    <property type="protein sequence ID" value="OHU90082.1"/>
    <property type="molecule type" value="Genomic_DNA"/>
</dbReference>
<evidence type="ECO:0000313" key="2">
    <source>
        <dbReference type="EMBL" id="OHU90082.1"/>
    </source>
</evidence>
<name>A0A1S1MTA5_9GAMM</name>
<feature type="domain" description="Pvc16 N-terminal" evidence="1">
    <location>
        <begin position="9"/>
        <end position="178"/>
    </location>
</feature>
<reference evidence="2 3" key="1">
    <citation type="submission" date="2016-09" db="EMBL/GenBank/DDBJ databases">
        <title>Pseudoalteromonas amylolytica sp. nov., isolated from the surface seawater.</title>
        <authorList>
            <person name="Wu Y.-H."/>
            <person name="Cheng H."/>
            <person name="Jin X.-B."/>
            <person name="Wang C.-S."/>
            <person name="Xu X.-W."/>
        </authorList>
    </citation>
    <scope>NUCLEOTIDE SEQUENCE [LARGE SCALE GENOMIC DNA]</scope>
    <source>
        <strain evidence="2 3">JW1</strain>
    </source>
</reference>
<protein>
    <recommendedName>
        <fullName evidence="1">Pvc16 N-terminal domain-containing protein</fullName>
    </recommendedName>
</protein>
<dbReference type="Proteomes" id="UP000179786">
    <property type="component" value="Unassembled WGS sequence"/>
</dbReference>
<comment type="caution">
    <text evidence="2">The sequence shown here is derived from an EMBL/GenBank/DDBJ whole genome shotgun (WGS) entry which is preliminary data.</text>
</comment>
<dbReference type="RefSeq" id="WP_070986050.1">
    <property type="nucleotide sequence ID" value="NZ_MKJU01000027.1"/>
</dbReference>
<organism evidence="2 3">
    <name type="scientific">Pseudoalteromonas amylolytica</name>
    <dbReference type="NCBI Taxonomy" id="1859457"/>
    <lineage>
        <taxon>Bacteria</taxon>
        <taxon>Pseudomonadati</taxon>
        <taxon>Pseudomonadota</taxon>
        <taxon>Gammaproteobacteria</taxon>
        <taxon>Alteromonadales</taxon>
        <taxon>Pseudoalteromonadaceae</taxon>
        <taxon>Pseudoalteromonas</taxon>
    </lineage>
</organism>
<accession>A0A1S1MTA5</accession>
<proteinExistence type="predicted"/>
<dbReference type="STRING" id="1859457.BET10_15015"/>
<evidence type="ECO:0000259" key="1">
    <source>
        <dbReference type="Pfam" id="PF14065"/>
    </source>
</evidence>
<dbReference type="InterPro" id="IPR025351">
    <property type="entry name" value="Pvc16_N"/>
</dbReference>
<keyword evidence="3" id="KW-1185">Reference proteome</keyword>
<dbReference type="AlphaFoldDB" id="A0A1S1MTA5"/>
<evidence type="ECO:0000313" key="3">
    <source>
        <dbReference type="Proteomes" id="UP000179786"/>
    </source>
</evidence>